<keyword evidence="4" id="KW-0057">Aromatic amino acid biosynthesis</keyword>
<dbReference type="InterPro" id="IPR050071">
    <property type="entry name" value="Dehydroquinate_synthase"/>
</dbReference>
<dbReference type="GO" id="GO:0009073">
    <property type="term" value="P:aromatic amino acid family biosynthetic process"/>
    <property type="evidence" value="ECO:0007669"/>
    <property type="project" value="UniProtKB-KW"/>
</dbReference>
<dbReference type="GO" id="GO:0008652">
    <property type="term" value="P:amino acid biosynthetic process"/>
    <property type="evidence" value="ECO:0007669"/>
    <property type="project" value="UniProtKB-KW"/>
</dbReference>
<gene>
    <name evidence="9" type="ORF">MNBD_GAMMA06-1191</name>
</gene>
<evidence type="ECO:0000313" key="9">
    <source>
        <dbReference type="EMBL" id="VAW51421.1"/>
    </source>
</evidence>
<dbReference type="SUPFAM" id="SSF56796">
    <property type="entry name" value="Dehydroquinate synthase-like"/>
    <property type="match status" value="1"/>
</dbReference>
<dbReference type="PANTHER" id="PTHR43622:SF7">
    <property type="entry name" value="3-DEHYDROQUINATE SYNTHASE, CHLOROPLASTIC"/>
    <property type="match status" value="1"/>
</dbReference>
<dbReference type="EMBL" id="UOFD01000030">
    <property type="protein sequence ID" value="VAW51421.1"/>
    <property type="molecule type" value="Genomic_DNA"/>
</dbReference>
<dbReference type="Gene3D" id="3.40.50.1970">
    <property type="match status" value="1"/>
</dbReference>
<keyword evidence="5 9" id="KW-0456">Lyase</keyword>
<protein>
    <submittedName>
        <fullName evidence="9">3-dehydroquinate synthase</fullName>
        <ecNumber evidence="9">4.2.3.4</ecNumber>
    </submittedName>
</protein>
<dbReference type="InterPro" id="IPR030960">
    <property type="entry name" value="DHQS/DOIS_N"/>
</dbReference>
<dbReference type="Pfam" id="PF24621">
    <property type="entry name" value="DHQS_C"/>
    <property type="match status" value="1"/>
</dbReference>
<name>A0A3B0W7X2_9ZZZZ</name>
<feature type="transmembrane region" description="Helical" evidence="6">
    <location>
        <begin position="127"/>
        <end position="149"/>
    </location>
</feature>
<keyword evidence="3" id="KW-0520">NAD</keyword>
<organism evidence="9">
    <name type="scientific">hydrothermal vent metagenome</name>
    <dbReference type="NCBI Taxonomy" id="652676"/>
    <lineage>
        <taxon>unclassified sequences</taxon>
        <taxon>metagenomes</taxon>
        <taxon>ecological metagenomes</taxon>
    </lineage>
</organism>
<evidence type="ECO:0000256" key="2">
    <source>
        <dbReference type="ARBA" id="ARBA00022605"/>
    </source>
</evidence>
<dbReference type="AlphaFoldDB" id="A0A3B0W7X2"/>
<dbReference type="CDD" id="cd08198">
    <property type="entry name" value="DHQS-like"/>
    <property type="match status" value="1"/>
</dbReference>
<keyword evidence="6" id="KW-0472">Membrane</keyword>
<reference evidence="9" key="1">
    <citation type="submission" date="2018-06" db="EMBL/GenBank/DDBJ databases">
        <authorList>
            <person name="Zhirakovskaya E."/>
        </authorList>
    </citation>
    <scope>NUCLEOTIDE SEQUENCE</scope>
</reference>
<keyword evidence="6" id="KW-1133">Transmembrane helix</keyword>
<evidence type="ECO:0000256" key="3">
    <source>
        <dbReference type="ARBA" id="ARBA00023027"/>
    </source>
</evidence>
<dbReference type="PANTHER" id="PTHR43622">
    <property type="entry name" value="3-DEHYDROQUINATE SYNTHASE"/>
    <property type="match status" value="1"/>
</dbReference>
<evidence type="ECO:0000256" key="6">
    <source>
        <dbReference type="SAM" id="Phobius"/>
    </source>
</evidence>
<evidence type="ECO:0000256" key="4">
    <source>
        <dbReference type="ARBA" id="ARBA00023141"/>
    </source>
</evidence>
<dbReference type="InterPro" id="IPR056179">
    <property type="entry name" value="DHQS_C"/>
</dbReference>
<keyword evidence="2" id="KW-0028">Amino-acid biosynthesis</keyword>
<feature type="domain" description="3-dehydroquinate synthase C-terminal" evidence="8">
    <location>
        <begin position="211"/>
        <end position="338"/>
    </location>
</feature>
<proteinExistence type="predicted"/>
<dbReference type="NCBIfam" id="NF004852">
    <property type="entry name" value="PRK06203.1"/>
    <property type="match status" value="1"/>
</dbReference>
<dbReference type="GO" id="GO:0003856">
    <property type="term" value="F:3-dehydroquinate synthase activity"/>
    <property type="evidence" value="ECO:0007669"/>
    <property type="project" value="UniProtKB-EC"/>
</dbReference>
<accession>A0A3B0W7X2</accession>
<dbReference type="Gene3D" id="1.20.1090.10">
    <property type="entry name" value="Dehydroquinate synthase-like - alpha domain"/>
    <property type="match status" value="1"/>
</dbReference>
<dbReference type="EC" id="4.2.3.4" evidence="9"/>
<evidence type="ECO:0000256" key="5">
    <source>
        <dbReference type="ARBA" id="ARBA00023239"/>
    </source>
</evidence>
<feature type="domain" description="3-dehydroquinate synthase N-terminal" evidence="7">
    <location>
        <begin position="99"/>
        <end position="207"/>
    </location>
</feature>
<dbReference type="Pfam" id="PF01761">
    <property type="entry name" value="DHQ_synthase"/>
    <property type="match status" value="1"/>
</dbReference>
<keyword evidence="6" id="KW-0812">Transmembrane</keyword>
<evidence type="ECO:0000259" key="8">
    <source>
        <dbReference type="Pfam" id="PF24621"/>
    </source>
</evidence>
<evidence type="ECO:0000259" key="7">
    <source>
        <dbReference type="Pfam" id="PF01761"/>
    </source>
</evidence>
<comment type="cofactor">
    <cofactor evidence="1">
        <name>NAD(+)</name>
        <dbReference type="ChEBI" id="CHEBI:57540"/>
    </cofactor>
</comment>
<sequence>MKTRKNHRLKNGPQGHIDCIDASFQISFNFPVYFNFDLFNTGNVLLKNTLQISQNIQQKVLVYIDSGITDANPSFSKTINTYFDFYNQQLTLLDTPKILPGGEAAKQHSKIESLYSHMLANKLDRHCCVLVIGGGALLDAVGFACASFHRGIPLVRMPSTVLAQNDAGIGVKNGYNALHNKNLIGNFAPPQAVINDFLLLETLQSRDKISGLAEAVKVAVIRDASFFSWLEQNALLLTQFEADTSQYAIARCAQLHLRQITHGGDPFESGNARPLDYGHWSAHKIETLTDFEIRHGEAVAIGMALDTRYAFEIDLINENECLRLIHLLEKLGFALWHKVIDSVVDSTDEKEQHQLLRGLEEFRQHLGGELCITLLTGIGKTTDVNNIDSKCMIRASNWLKLRHRI</sequence>
<evidence type="ECO:0000256" key="1">
    <source>
        <dbReference type="ARBA" id="ARBA00001911"/>
    </source>
</evidence>